<sequence>VKAAPWSIRREPDTSRKWKRSGLSAVYCTGCLWDVSLTGMKMERPLRRSSLSTLHAKLHPPKRRSICLNRQVKGLMRKKQTTTNLDERFSLSGECQDLLSRCLNLSEVHRATLQQILEHEWFQVQLEPKPPCPLPQHKALPTPHGFTGQYEKGESLKFGRMWSCTRKVDGQNISFMFFISFIL</sequence>
<dbReference type="Gene3D" id="1.10.510.10">
    <property type="entry name" value="Transferase(Phosphotransferase) domain 1"/>
    <property type="match status" value="1"/>
</dbReference>
<dbReference type="AlphaFoldDB" id="A0A9W7WVK6"/>
<keyword evidence="2" id="KW-1185">Reference proteome</keyword>
<dbReference type="InterPro" id="IPR011009">
    <property type="entry name" value="Kinase-like_dom_sf"/>
</dbReference>
<protein>
    <submittedName>
        <fullName evidence="1">Msx2-interacting protein</fullName>
    </submittedName>
</protein>
<reference evidence="1" key="1">
    <citation type="submission" date="2021-02" db="EMBL/GenBank/DDBJ databases">
        <title>Comparative genomics reveals that relaxation of natural selection precedes convergent phenotypic evolution of cavefish.</title>
        <authorList>
            <person name="Peng Z."/>
        </authorList>
    </citation>
    <scope>NUCLEOTIDE SEQUENCE</scope>
    <source>
        <tissue evidence="1">Muscle</tissue>
    </source>
</reference>
<feature type="non-terminal residue" evidence="1">
    <location>
        <position position="183"/>
    </location>
</feature>
<dbReference type="SUPFAM" id="SSF56112">
    <property type="entry name" value="Protein kinase-like (PK-like)"/>
    <property type="match status" value="1"/>
</dbReference>
<gene>
    <name evidence="1" type="ORF">IRJ41_000273</name>
</gene>
<accession>A0A9W7WVK6</accession>
<evidence type="ECO:0000313" key="1">
    <source>
        <dbReference type="EMBL" id="KAI7809136.1"/>
    </source>
</evidence>
<dbReference type="Proteomes" id="UP001059041">
    <property type="component" value="Linkage Group LG5"/>
</dbReference>
<name>A0A9W7WVK6_TRIRA</name>
<evidence type="ECO:0000313" key="2">
    <source>
        <dbReference type="Proteomes" id="UP001059041"/>
    </source>
</evidence>
<dbReference type="EMBL" id="JAFHDT010000005">
    <property type="protein sequence ID" value="KAI7809136.1"/>
    <property type="molecule type" value="Genomic_DNA"/>
</dbReference>
<organism evidence="1 2">
    <name type="scientific">Triplophysa rosa</name>
    <name type="common">Cave loach</name>
    <dbReference type="NCBI Taxonomy" id="992332"/>
    <lineage>
        <taxon>Eukaryota</taxon>
        <taxon>Metazoa</taxon>
        <taxon>Chordata</taxon>
        <taxon>Craniata</taxon>
        <taxon>Vertebrata</taxon>
        <taxon>Euteleostomi</taxon>
        <taxon>Actinopterygii</taxon>
        <taxon>Neopterygii</taxon>
        <taxon>Teleostei</taxon>
        <taxon>Ostariophysi</taxon>
        <taxon>Cypriniformes</taxon>
        <taxon>Nemacheilidae</taxon>
        <taxon>Triplophysa</taxon>
    </lineage>
</organism>
<comment type="caution">
    <text evidence="1">The sequence shown here is derived from an EMBL/GenBank/DDBJ whole genome shotgun (WGS) entry which is preliminary data.</text>
</comment>
<proteinExistence type="predicted"/>